<dbReference type="EMBL" id="MAJD01000002">
    <property type="protein sequence ID" value="OBX35134.1"/>
    <property type="molecule type" value="Genomic_DNA"/>
</dbReference>
<comment type="caution">
    <text evidence="3">The sequence shown here is derived from an EMBL/GenBank/DDBJ whole genome shotgun (WGS) entry which is preliminary data.</text>
</comment>
<reference evidence="3 4" key="1">
    <citation type="submission" date="2016-06" db="EMBL/GenBank/DDBJ databases">
        <title>Genome sequence of halotolerant plant growth promoting strain of Halomonas elongata HEK1 isolated from salterns of Rann of Kutch, Gujarat, India.</title>
        <authorList>
            <person name="Gaba S."/>
            <person name="Singh R.N."/>
            <person name="Abrol S."/>
            <person name="Kaushik R."/>
            <person name="Saxena A.K."/>
        </authorList>
    </citation>
    <scope>NUCLEOTIDE SEQUENCE [LARGE SCALE GENOMIC DNA]</scope>
    <source>
        <strain evidence="3 4">HEK1</strain>
    </source>
</reference>
<keyword evidence="1" id="KW-0812">Transmembrane</keyword>
<keyword evidence="1" id="KW-0472">Membrane</keyword>
<proteinExistence type="predicted"/>
<dbReference type="InterPro" id="IPR009936">
    <property type="entry name" value="DUF1468"/>
</dbReference>
<accession>A0A1B8NYS0</accession>
<feature type="transmembrane region" description="Helical" evidence="1">
    <location>
        <begin position="124"/>
        <end position="144"/>
    </location>
</feature>
<dbReference type="Pfam" id="PF07331">
    <property type="entry name" value="TctB"/>
    <property type="match status" value="1"/>
</dbReference>
<keyword evidence="1" id="KW-1133">Transmembrane helix</keyword>
<sequence length="154" mass="16428">MSEAVSSERADFGDRIAGAVLAVLALGAWWHAGSFVTGFMQPVGPGVFPRLVSVPLGLLALYLIVRPGLNHRWPGAAALCRQLGVLLLLGAYAAFLEPWGFVPSTLVATVVLMRLFGARWRQALPYGVLLGLALYVLFEFALGIPLPDMPGLSV</sequence>
<evidence type="ECO:0000313" key="3">
    <source>
        <dbReference type="EMBL" id="OBX35134.1"/>
    </source>
</evidence>
<protein>
    <submittedName>
        <fullName evidence="3">Tripartite tricarboxylate transporter TctB family protein</fullName>
    </submittedName>
</protein>
<feature type="transmembrane region" description="Helical" evidence="1">
    <location>
        <begin position="77"/>
        <end position="95"/>
    </location>
</feature>
<feature type="domain" description="DUF1468" evidence="2">
    <location>
        <begin position="16"/>
        <end position="147"/>
    </location>
</feature>
<dbReference type="Proteomes" id="UP000092504">
    <property type="component" value="Unassembled WGS sequence"/>
</dbReference>
<feature type="transmembrane region" description="Helical" evidence="1">
    <location>
        <begin position="47"/>
        <end position="65"/>
    </location>
</feature>
<gene>
    <name evidence="3" type="ORF">A8U91_04205</name>
</gene>
<dbReference type="RefSeq" id="WP_082995313.1">
    <property type="nucleotide sequence ID" value="NZ_JADDHN010000004.1"/>
</dbReference>
<evidence type="ECO:0000313" key="4">
    <source>
        <dbReference type="Proteomes" id="UP000092504"/>
    </source>
</evidence>
<organism evidence="3 4">
    <name type="scientific">Halomonas elongata</name>
    <dbReference type="NCBI Taxonomy" id="2746"/>
    <lineage>
        <taxon>Bacteria</taxon>
        <taxon>Pseudomonadati</taxon>
        <taxon>Pseudomonadota</taxon>
        <taxon>Gammaproteobacteria</taxon>
        <taxon>Oceanospirillales</taxon>
        <taxon>Halomonadaceae</taxon>
        <taxon>Halomonas</taxon>
    </lineage>
</organism>
<dbReference type="AlphaFoldDB" id="A0A1B8NYS0"/>
<evidence type="ECO:0000256" key="1">
    <source>
        <dbReference type="SAM" id="Phobius"/>
    </source>
</evidence>
<evidence type="ECO:0000259" key="2">
    <source>
        <dbReference type="Pfam" id="PF07331"/>
    </source>
</evidence>
<name>A0A1B8NYS0_HALEL</name>
<feature type="transmembrane region" description="Helical" evidence="1">
    <location>
        <begin position="12"/>
        <end position="32"/>
    </location>
</feature>
<feature type="transmembrane region" description="Helical" evidence="1">
    <location>
        <begin position="101"/>
        <end position="117"/>
    </location>
</feature>
<dbReference type="PATRIC" id="fig|2746.7.peg.4323"/>